<name>A0ABV2AUR5_9EUKA</name>
<sequence length="93" mass="10841">MTSEIQKNKSANIQNIQSKLISLRELLSARKHLLNVLGDTKEERPCYKRSKGGFKTFNAKDLLKITNEEVTQIEEEYLQLQTEYKKLLDSLQK</sequence>
<organism evidence="2 3">
    <name type="scientific">Bonamia ostreae</name>
    <dbReference type="NCBI Taxonomy" id="126728"/>
    <lineage>
        <taxon>Eukaryota</taxon>
        <taxon>Sar</taxon>
        <taxon>Rhizaria</taxon>
        <taxon>Endomyxa</taxon>
        <taxon>Ascetosporea</taxon>
        <taxon>Haplosporida</taxon>
        <taxon>Bonamia</taxon>
    </lineage>
</organism>
<evidence type="ECO:0000313" key="2">
    <source>
        <dbReference type="EMBL" id="MES1923379.1"/>
    </source>
</evidence>
<comment type="caution">
    <text evidence="2">The sequence shown here is derived from an EMBL/GenBank/DDBJ whole genome shotgun (WGS) entry which is preliminary data.</text>
</comment>
<evidence type="ECO:0000313" key="3">
    <source>
        <dbReference type="Proteomes" id="UP001439008"/>
    </source>
</evidence>
<protein>
    <submittedName>
        <fullName evidence="2">Uncharacterized protein</fullName>
    </submittedName>
</protein>
<keyword evidence="1" id="KW-0175">Coiled coil</keyword>
<accession>A0ABV2AUR5</accession>
<feature type="coiled-coil region" evidence="1">
    <location>
        <begin position="63"/>
        <end position="90"/>
    </location>
</feature>
<reference evidence="2 3" key="1">
    <citation type="journal article" date="2024" name="BMC Biol.">
        <title>Comparative genomics of Ascetosporea gives new insight into the evolutionary basis for animal parasitism in Rhizaria.</title>
        <authorList>
            <person name="Hiltunen Thoren M."/>
            <person name="Onut-Brannstrom I."/>
            <person name="Alfjorden A."/>
            <person name="Peckova H."/>
            <person name="Swords F."/>
            <person name="Hooper C."/>
            <person name="Holzer A.S."/>
            <person name="Bass D."/>
            <person name="Burki F."/>
        </authorList>
    </citation>
    <scope>NUCLEOTIDE SEQUENCE [LARGE SCALE GENOMIC DNA]</scope>
    <source>
        <strain evidence="2">20-A016</strain>
    </source>
</reference>
<dbReference type="EMBL" id="JBDODL010005916">
    <property type="protein sequence ID" value="MES1923379.1"/>
    <property type="molecule type" value="Genomic_DNA"/>
</dbReference>
<dbReference type="Proteomes" id="UP001439008">
    <property type="component" value="Unassembled WGS sequence"/>
</dbReference>
<keyword evidence="3" id="KW-1185">Reference proteome</keyword>
<proteinExistence type="predicted"/>
<evidence type="ECO:0000256" key="1">
    <source>
        <dbReference type="SAM" id="Coils"/>
    </source>
</evidence>
<gene>
    <name evidence="2" type="ORF">MHBO_004943</name>
</gene>